<dbReference type="PANTHER" id="PTHR12059:SF5">
    <property type="entry name" value="LARGE RIBOSOMAL SUBUNIT PROTEIN UL23M"/>
    <property type="match status" value="1"/>
</dbReference>
<dbReference type="InterPro" id="IPR012677">
    <property type="entry name" value="Nucleotide-bd_a/b_plait_sf"/>
</dbReference>
<evidence type="ECO:0000313" key="5">
    <source>
        <dbReference type="EMBL" id="CAD9235284.1"/>
    </source>
</evidence>
<name>A0A7S1TGN4_9RHOD</name>
<dbReference type="PANTHER" id="PTHR12059">
    <property type="entry name" value="RIBOSOMAL PROTEIN L23-RELATED"/>
    <property type="match status" value="1"/>
</dbReference>
<dbReference type="SUPFAM" id="SSF54189">
    <property type="entry name" value="Ribosomal proteins S24e, L23 and L15e"/>
    <property type="match status" value="1"/>
</dbReference>
<dbReference type="GO" id="GO:0005762">
    <property type="term" value="C:mitochondrial large ribosomal subunit"/>
    <property type="evidence" value="ECO:0007669"/>
    <property type="project" value="TreeGrafter"/>
</dbReference>
<gene>
    <name evidence="5" type="ORF">CCAE0312_LOCUS7375</name>
</gene>
<dbReference type="Gene3D" id="3.30.70.330">
    <property type="match status" value="1"/>
</dbReference>
<evidence type="ECO:0000256" key="1">
    <source>
        <dbReference type="ARBA" id="ARBA00006700"/>
    </source>
</evidence>
<protein>
    <recommendedName>
        <fullName evidence="4">Large ribosomal subunit protein uL23m</fullName>
    </recommendedName>
</protein>
<dbReference type="Pfam" id="PF00276">
    <property type="entry name" value="Ribosomal_L23"/>
    <property type="match status" value="1"/>
</dbReference>
<accession>A0A7S1TGN4</accession>
<organism evidence="5">
    <name type="scientific">Compsopogon caeruleus</name>
    <dbReference type="NCBI Taxonomy" id="31354"/>
    <lineage>
        <taxon>Eukaryota</taxon>
        <taxon>Rhodophyta</taxon>
        <taxon>Compsopogonophyceae</taxon>
        <taxon>Compsopogonales</taxon>
        <taxon>Compsopogonaceae</taxon>
        <taxon>Compsopogon</taxon>
    </lineage>
</organism>
<evidence type="ECO:0000256" key="3">
    <source>
        <dbReference type="ARBA" id="ARBA00023274"/>
    </source>
</evidence>
<sequence length="132" mass="15780">MSRPRIYFPNFWLRLRLLPPPNRRSDPLVEAARFREDGTFLTDTLVLETRQKSLTKIDIRLFLTKVYGLDVVDVRTVNVIERRRFVILQDIKKRVERKQPDFKRIYVRLSSQVEIPFSPTGLPDLLKKREAR</sequence>
<dbReference type="GO" id="GO:0032543">
    <property type="term" value="P:mitochondrial translation"/>
    <property type="evidence" value="ECO:0007669"/>
    <property type="project" value="TreeGrafter"/>
</dbReference>
<comment type="similarity">
    <text evidence="1">Belongs to the universal ribosomal protein uL23 family.</text>
</comment>
<evidence type="ECO:0000256" key="2">
    <source>
        <dbReference type="ARBA" id="ARBA00022980"/>
    </source>
</evidence>
<dbReference type="AlphaFoldDB" id="A0A7S1TGN4"/>
<dbReference type="GO" id="GO:0003735">
    <property type="term" value="F:structural constituent of ribosome"/>
    <property type="evidence" value="ECO:0007669"/>
    <property type="project" value="InterPro"/>
</dbReference>
<dbReference type="InterPro" id="IPR012678">
    <property type="entry name" value="Ribosomal_uL23/eL15/eS24_sf"/>
</dbReference>
<evidence type="ECO:0000256" key="4">
    <source>
        <dbReference type="ARBA" id="ARBA00039977"/>
    </source>
</evidence>
<proteinExistence type="inferred from homology"/>
<keyword evidence="2" id="KW-0689">Ribosomal protein</keyword>
<keyword evidence="3" id="KW-0687">Ribonucleoprotein</keyword>
<dbReference type="InterPro" id="IPR013025">
    <property type="entry name" value="Ribosomal_uL23-like"/>
</dbReference>
<reference evidence="5" key="1">
    <citation type="submission" date="2021-01" db="EMBL/GenBank/DDBJ databases">
        <authorList>
            <person name="Corre E."/>
            <person name="Pelletier E."/>
            <person name="Niang G."/>
            <person name="Scheremetjew M."/>
            <person name="Finn R."/>
            <person name="Kale V."/>
            <person name="Holt S."/>
            <person name="Cochrane G."/>
            <person name="Meng A."/>
            <person name="Brown T."/>
            <person name="Cohen L."/>
        </authorList>
    </citation>
    <scope>NUCLEOTIDE SEQUENCE</scope>
    <source>
        <strain evidence="5">SAG 36.94</strain>
    </source>
</reference>
<dbReference type="EMBL" id="HBGH01013159">
    <property type="protein sequence ID" value="CAD9235284.1"/>
    <property type="molecule type" value="Transcribed_RNA"/>
</dbReference>